<gene>
    <name evidence="1" type="ORF">JCM6294_3037</name>
</gene>
<evidence type="ECO:0000313" key="1">
    <source>
        <dbReference type="EMBL" id="GAE19918.1"/>
    </source>
</evidence>
<name>W4PKI4_9BACE</name>
<protein>
    <submittedName>
        <fullName evidence="1">Uncharacterized protein</fullName>
    </submittedName>
</protein>
<sequence>MASTWDFHVAISFGLWAKVGKSFEKNSFLICLSQAGIYLCMEYSFLQNRFVIRG</sequence>
<organism evidence="1 2">
    <name type="scientific">Bacteroides pyogenes DSM 20611 = JCM 6294</name>
    <dbReference type="NCBI Taxonomy" id="1121100"/>
    <lineage>
        <taxon>Bacteria</taxon>
        <taxon>Pseudomonadati</taxon>
        <taxon>Bacteroidota</taxon>
        <taxon>Bacteroidia</taxon>
        <taxon>Bacteroidales</taxon>
        <taxon>Bacteroidaceae</taxon>
        <taxon>Bacteroides</taxon>
    </lineage>
</organism>
<reference evidence="2" key="1">
    <citation type="journal article" date="2014" name="Genome">
        <title>Draft Genome Sequences of Three Strains of Bacteroides pyogenes Isolated from a Cat and Swine.</title>
        <authorList>
            <person name="Sakamoto M."/>
            <person name="Oshima K."/>
            <person name="Suda W."/>
            <person name="Kitamura K."/>
            <person name="Iida T."/>
            <person name="Hattori M."/>
            <person name="Ohkuma M."/>
        </authorList>
    </citation>
    <scope>NUCLEOTIDE SEQUENCE [LARGE SCALE GENOMIC DNA]</scope>
    <source>
        <strain evidence="2">JCM 6294</strain>
    </source>
</reference>
<dbReference type="Proteomes" id="UP000018842">
    <property type="component" value="Unassembled WGS sequence"/>
</dbReference>
<evidence type="ECO:0000313" key="2">
    <source>
        <dbReference type="Proteomes" id="UP000018842"/>
    </source>
</evidence>
<comment type="caution">
    <text evidence="1">The sequence shown here is derived from an EMBL/GenBank/DDBJ whole genome shotgun (WGS) entry which is preliminary data.</text>
</comment>
<accession>W4PKI4</accession>
<dbReference type="EMBL" id="BAIR01000033">
    <property type="protein sequence ID" value="GAE19918.1"/>
    <property type="molecule type" value="Genomic_DNA"/>
</dbReference>
<dbReference type="AlphaFoldDB" id="W4PKI4"/>
<proteinExistence type="predicted"/>